<dbReference type="Pfam" id="PF00486">
    <property type="entry name" value="Trans_reg_C"/>
    <property type="match status" value="1"/>
</dbReference>
<evidence type="ECO:0000256" key="1">
    <source>
        <dbReference type="ARBA" id="ARBA00022553"/>
    </source>
</evidence>
<name>K2GXT6_9BACT</name>
<evidence type="ECO:0000256" key="2">
    <source>
        <dbReference type="ARBA" id="ARBA00023012"/>
    </source>
</evidence>
<dbReference type="InterPro" id="IPR039420">
    <property type="entry name" value="WalR-like"/>
</dbReference>
<keyword evidence="4 7" id="KW-0238">DNA-binding</keyword>
<dbReference type="InterPro" id="IPR011006">
    <property type="entry name" value="CheY-like_superfamily"/>
</dbReference>
<dbReference type="PANTHER" id="PTHR48111">
    <property type="entry name" value="REGULATOR OF RPOS"/>
    <property type="match status" value="1"/>
</dbReference>
<dbReference type="GO" id="GO:0006355">
    <property type="term" value="P:regulation of DNA-templated transcription"/>
    <property type="evidence" value="ECO:0007669"/>
    <property type="project" value="InterPro"/>
</dbReference>
<comment type="caution">
    <text evidence="10">The sequence shown here is derived from an EMBL/GenBank/DDBJ whole genome shotgun (WGS) entry which is preliminary data.</text>
</comment>
<feature type="modified residue" description="4-aspartylphosphate" evidence="6">
    <location>
        <position position="51"/>
    </location>
</feature>
<dbReference type="Gene3D" id="6.10.250.690">
    <property type="match status" value="1"/>
</dbReference>
<evidence type="ECO:0000256" key="7">
    <source>
        <dbReference type="PROSITE-ProRule" id="PRU01091"/>
    </source>
</evidence>
<evidence type="ECO:0000256" key="6">
    <source>
        <dbReference type="PROSITE-ProRule" id="PRU00169"/>
    </source>
</evidence>
<dbReference type="AlphaFoldDB" id="K2GXT6"/>
<dbReference type="GO" id="GO:0032993">
    <property type="term" value="C:protein-DNA complex"/>
    <property type="evidence" value="ECO:0007669"/>
    <property type="project" value="TreeGrafter"/>
</dbReference>
<dbReference type="InterPro" id="IPR001789">
    <property type="entry name" value="Sig_transdc_resp-reg_receiver"/>
</dbReference>
<dbReference type="GO" id="GO:0000156">
    <property type="term" value="F:phosphorelay response regulator activity"/>
    <property type="evidence" value="ECO:0007669"/>
    <property type="project" value="TreeGrafter"/>
</dbReference>
<evidence type="ECO:0000259" key="9">
    <source>
        <dbReference type="PROSITE" id="PS51755"/>
    </source>
</evidence>
<proteinExistence type="predicted"/>
<gene>
    <name evidence="10" type="ORF">ACD_3C00084G0016</name>
</gene>
<dbReference type="PROSITE" id="PS51755">
    <property type="entry name" value="OMPR_PHOB"/>
    <property type="match status" value="1"/>
</dbReference>
<feature type="domain" description="OmpR/PhoB-type" evidence="9">
    <location>
        <begin position="124"/>
        <end position="220"/>
    </location>
</feature>
<keyword evidence="1 6" id="KW-0597">Phosphoprotein</keyword>
<evidence type="ECO:0000256" key="4">
    <source>
        <dbReference type="ARBA" id="ARBA00023125"/>
    </source>
</evidence>
<dbReference type="SUPFAM" id="SSF52172">
    <property type="entry name" value="CheY-like"/>
    <property type="match status" value="1"/>
</dbReference>
<evidence type="ECO:0000313" key="10">
    <source>
        <dbReference type="EMBL" id="EKE28260.1"/>
    </source>
</evidence>
<keyword evidence="2" id="KW-0902">Two-component regulatory system</keyword>
<dbReference type="SMART" id="SM00448">
    <property type="entry name" value="REC"/>
    <property type="match status" value="1"/>
</dbReference>
<dbReference type="PANTHER" id="PTHR48111:SF1">
    <property type="entry name" value="TWO-COMPONENT RESPONSE REGULATOR ORR33"/>
    <property type="match status" value="1"/>
</dbReference>
<dbReference type="Pfam" id="PF00072">
    <property type="entry name" value="Response_reg"/>
    <property type="match status" value="1"/>
</dbReference>
<feature type="DNA-binding region" description="OmpR/PhoB-type" evidence="7">
    <location>
        <begin position="124"/>
        <end position="220"/>
    </location>
</feature>
<keyword evidence="3" id="KW-0805">Transcription regulation</keyword>
<reference evidence="10" key="1">
    <citation type="journal article" date="2012" name="Science">
        <title>Fermentation, hydrogen, and sulfur metabolism in multiple uncultivated bacterial phyla.</title>
        <authorList>
            <person name="Wrighton K.C."/>
            <person name="Thomas B.C."/>
            <person name="Sharon I."/>
            <person name="Miller C.S."/>
            <person name="Castelle C.J."/>
            <person name="VerBerkmoes N.C."/>
            <person name="Wilkins M.J."/>
            <person name="Hettich R.L."/>
            <person name="Lipton M.S."/>
            <person name="Williams K.H."/>
            <person name="Long P.E."/>
            <person name="Banfield J.F."/>
        </authorList>
    </citation>
    <scope>NUCLEOTIDE SEQUENCE [LARGE SCALE GENOMIC DNA]</scope>
</reference>
<evidence type="ECO:0000259" key="8">
    <source>
        <dbReference type="PROSITE" id="PS50110"/>
    </source>
</evidence>
<protein>
    <submittedName>
        <fullName evidence="10">Two component transcriptional regulator, winged helix family protein</fullName>
    </submittedName>
</protein>
<dbReference type="PROSITE" id="PS50110">
    <property type="entry name" value="RESPONSE_REGULATORY"/>
    <property type="match status" value="1"/>
</dbReference>
<keyword evidence="5" id="KW-0804">Transcription</keyword>
<feature type="domain" description="Response regulatory" evidence="8">
    <location>
        <begin position="2"/>
        <end position="116"/>
    </location>
</feature>
<dbReference type="InterPro" id="IPR036388">
    <property type="entry name" value="WH-like_DNA-bd_sf"/>
</dbReference>
<sequence length="220" mass="26299">MKILIVEDNFRLRENLVKFFKMSNIVAEEATNWQEALQKTTQTEYDCIILDINMPLMNWKVFLQNLRSQKSDTPVLALTSNSMLDDKVELFNIWADDYVTKPFELEELLVRVKALLRRRPEIIEDKINVKDIEIDILHHKVLKDWKSITLTNKEYLIIEFLSINRWIPKNKTELLEKVWWELEETLNLSSITLEAHISVIRKKLWKDLIKTIKWVGYVIE</sequence>
<accession>K2GXT6</accession>
<dbReference type="Gene3D" id="3.40.50.2300">
    <property type="match status" value="1"/>
</dbReference>
<dbReference type="Gene3D" id="1.10.10.10">
    <property type="entry name" value="Winged helix-like DNA-binding domain superfamily/Winged helix DNA-binding domain"/>
    <property type="match status" value="1"/>
</dbReference>
<evidence type="ECO:0000256" key="3">
    <source>
        <dbReference type="ARBA" id="ARBA00023015"/>
    </source>
</evidence>
<dbReference type="InterPro" id="IPR001867">
    <property type="entry name" value="OmpR/PhoB-type_DNA-bd"/>
</dbReference>
<dbReference type="GO" id="GO:0005829">
    <property type="term" value="C:cytosol"/>
    <property type="evidence" value="ECO:0007669"/>
    <property type="project" value="TreeGrafter"/>
</dbReference>
<dbReference type="CDD" id="cd00383">
    <property type="entry name" value="trans_reg_C"/>
    <property type="match status" value="1"/>
</dbReference>
<dbReference type="GO" id="GO:0000976">
    <property type="term" value="F:transcription cis-regulatory region binding"/>
    <property type="evidence" value="ECO:0007669"/>
    <property type="project" value="TreeGrafter"/>
</dbReference>
<dbReference type="EMBL" id="AMFJ01000358">
    <property type="protein sequence ID" value="EKE28260.1"/>
    <property type="molecule type" value="Genomic_DNA"/>
</dbReference>
<organism evidence="10">
    <name type="scientific">uncultured bacterium</name>
    <name type="common">gcode 4</name>
    <dbReference type="NCBI Taxonomy" id="1234023"/>
    <lineage>
        <taxon>Bacteria</taxon>
        <taxon>environmental samples</taxon>
    </lineage>
</organism>
<evidence type="ECO:0000256" key="5">
    <source>
        <dbReference type="ARBA" id="ARBA00023163"/>
    </source>
</evidence>